<dbReference type="InterPro" id="IPR053112">
    <property type="entry name" value="Fungal_Dehydratase/Hydratase"/>
</dbReference>
<dbReference type="InterPro" id="IPR023374">
    <property type="entry name" value="AttH-like_dom_sf"/>
</dbReference>
<protein>
    <submittedName>
        <fullName evidence="1">Lipocalin-like domain-containing protein</fullName>
    </submittedName>
</protein>
<dbReference type="SUPFAM" id="SSF52540">
    <property type="entry name" value="P-loop containing nucleoside triphosphate hydrolases"/>
    <property type="match status" value="1"/>
</dbReference>
<dbReference type="GeneID" id="80862717"/>
<evidence type="ECO:0000313" key="2">
    <source>
        <dbReference type="Proteomes" id="UP001140511"/>
    </source>
</evidence>
<dbReference type="AlphaFoldDB" id="A0A9W9ECT0"/>
<dbReference type="SUPFAM" id="SSF159245">
    <property type="entry name" value="AttH-like"/>
    <property type="match status" value="1"/>
</dbReference>
<dbReference type="Gene3D" id="2.40.370.10">
    <property type="entry name" value="AttH-like domain"/>
    <property type="match status" value="2"/>
</dbReference>
<reference evidence="1" key="1">
    <citation type="submission" date="2022-09" db="EMBL/GenBank/DDBJ databases">
        <title>Chromosome-level assembly of Trichoderma breve T069, a fungus used in development of biopesticide product.</title>
        <authorList>
            <person name="Lin R."/>
            <person name="Liu T."/>
        </authorList>
    </citation>
    <scope>NUCLEOTIDE SEQUENCE</scope>
    <source>
        <strain evidence="1">T069</strain>
    </source>
</reference>
<dbReference type="PANTHER" id="PTHR40617:SF1">
    <property type="entry name" value="ATTH DOMAIN-CONTAINING PROTEIN-RELATED"/>
    <property type="match status" value="1"/>
</dbReference>
<dbReference type="RefSeq" id="XP_056033345.1">
    <property type="nucleotide sequence ID" value="XM_056168029.1"/>
</dbReference>
<dbReference type="Gene3D" id="3.40.50.300">
    <property type="entry name" value="P-loop containing nucleotide triphosphate hydrolases"/>
    <property type="match status" value="1"/>
</dbReference>
<keyword evidence="2" id="KW-1185">Reference proteome</keyword>
<dbReference type="EMBL" id="JAOPEN010000001">
    <property type="protein sequence ID" value="KAJ4864289.1"/>
    <property type="molecule type" value="Genomic_DNA"/>
</dbReference>
<dbReference type="Proteomes" id="UP001140511">
    <property type="component" value="Unassembled WGS sequence"/>
</dbReference>
<dbReference type="PANTHER" id="PTHR40617">
    <property type="entry name" value="TERPENE CYCLASE ASQC"/>
    <property type="match status" value="1"/>
</dbReference>
<dbReference type="InterPro" id="IPR027417">
    <property type="entry name" value="P-loop_NTPase"/>
</dbReference>
<comment type="caution">
    <text evidence="1">The sequence shown here is derived from an EMBL/GenBank/DDBJ whole genome shotgun (WGS) entry which is preliminary data.</text>
</comment>
<gene>
    <name evidence="1" type="ORF">T069G_00819</name>
</gene>
<sequence length="564" mass="62968">MAAPVVWINAFPGTGKLTAARELIRLDQSSILIDNHQLIDPVAARFSRDHPQYQIERRRERERAFDKYVLEPTLLSKTIVFTDCQSDDELGQATAQEYLQAARKAKRPFITIYLSCEMEVNIKRATSSERVQGTTTKLTDAVMLRDALSRYKMFRFENRDIVNGHGLGFYSVKTPVIPEFRDPLSTFIVPMPPCIARLGYPQHNVIPFMAFAFQTHGPKGELWLAPASNEPSIHNPYVTSGPTLNVSLNQAIRVQSPAGFNSHWVGHWITTTNNHHFVLITFANVINGGPDNSTDGCSANGCLIYSLESGGSSSSFIAGKLTTFGQDKLRIQFGDQYELHSLTNDNISAINVIANYTESNFSLNTTFQPRGSLLFNGGSGSLYWGSVFNQQWSSSAAYTTGTFAINGTRHTIDPKRSTTWYDRQWGEKNPTKGWHWFPIQLENGVRISTWVIPTEQGDAIKAFATALYPNGEQEVISVNPDIKPKDAWVSPATNRTWYGSFEILFLDDYNSVITAVAPDVTSRKFGEASFGPSFAFCDSFTIYNGTWKGQSVRGWGIVEQWPAS</sequence>
<organism evidence="1 2">
    <name type="scientific">Trichoderma breve</name>
    <dbReference type="NCBI Taxonomy" id="2034170"/>
    <lineage>
        <taxon>Eukaryota</taxon>
        <taxon>Fungi</taxon>
        <taxon>Dikarya</taxon>
        <taxon>Ascomycota</taxon>
        <taxon>Pezizomycotina</taxon>
        <taxon>Sordariomycetes</taxon>
        <taxon>Hypocreomycetidae</taxon>
        <taxon>Hypocreales</taxon>
        <taxon>Hypocreaceae</taxon>
        <taxon>Trichoderma</taxon>
    </lineage>
</organism>
<evidence type="ECO:0000313" key="1">
    <source>
        <dbReference type="EMBL" id="KAJ4864289.1"/>
    </source>
</evidence>
<accession>A0A9W9ECT0</accession>
<proteinExistence type="predicted"/>
<name>A0A9W9ECT0_9HYPO</name>